<proteinExistence type="inferred from homology"/>
<dbReference type="Proteomes" id="UP000216682">
    <property type="component" value="Unassembled WGS sequence"/>
</dbReference>
<dbReference type="FunFam" id="3.40.50.720:FF:000084">
    <property type="entry name" value="Short-chain dehydrogenase reductase"/>
    <property type="match status" value="1"/>
</dbReference>
<dbReference type="InterPro" id="IPR036291">
    <property type="entry name" value="NAD(P)-bd_dom_sf"/>
</dbReference>
<dbReference type="GeneID" id="77844579"/>
<comment type="caution">
    <text evidence="11">The sequence shown here is derived from an EMBL/GenBank/DDBJ whole genome shotgun (WGS) entry which is preliminary data.</text>
</comment>
<comment type="catalytic activity">
    <reaction evidence="8">
        <text>(S)-acetoin + NAD(+) = diacetyl + NADH + H(+)</text>
        <dbReference type="Rhea" id="RHEA:27286"/>
        <dbReference type="ChEBI" id="CHEBI:15378"/>
        <dbReference type="ChEBI" id="CHEBI:15687"/>
        <dbReference type="ChEBI" id="CHEBI:16583"/>
        <dbReference type="ChEBI" id="CHEBI:57540"/>
        <dbReference type="ChEBI" id="CHEBI:57945"/>
        <dbReference type="EC" id="1.1.1.304"/>
    </reaction>
</comment>
<evidence type="ECO:0000256" key="7">
    <source>
        <dbReference type="ARBA" id="ARBA00031758"/>
    </source>
</evidence>
<name>A0A265E6M9_9STAP</name>
<protein>
    <recommendedName>
        <fullName evidence="4">Diacetyl reductase [(S)-acetoin forming]</fullName>
        <ecNumber evidence="3">1.1.1.304</ecNumber>
    </recommendedName>
    <alternativeName>
        <fullName evidence="6">Acetoin(diacetyl) reductase</fullName>
    </alternativeName>
    <alternativeName>
        <fullName evidence="7">Meso-2,3-butanediol dehydrogenase</fullName>
    </alternativeName>
</protein>
<evidence type="ECO:0000256" key="4">
    <source>
        <dbReference type="ARBA" id="ARBA00016110"/>
    </source>
</evidence>
<evidence type="ECO:0000256" key="8">
    <source>
        <dbReference type="ARBA" id="ARBA00047315"/>
    </source>
</evidence>
<organism evidence="11 12">
    <name type="scientific">Salinicoccus roseus</name>
    <dbReference type="NCBI Taxonomy" id="45670"/>
    <lineage>
        <taxon>Bacteria</taxon>
        <taxon>Bacillati</taxon>
        <taxon>Bacillota</taxon>
        <taxon>Bacilli</taxon>
        <taxon>Bacillales</taxon>
        <taxon>Staphylococcaceae</taxon>
        <taxon>Salinicoccus</taxon>
    </lineage>
</organism>
<evidence type="ECO:0000313" key="10">
    <source>
        <dbReference type="EMBL" id="MDB0579819.1"/>
    </source>
</evidence>
<evidence type="ECO:0000256" key="3">
    <source>
        <dbReference type="ARBA" id="ARBA00012848"/>
    </source>
</evidence>
<dbReference type="GO" id="GO:0008206">
    <property type="term" value="P:bile acid metabolic process"/>
    <property type="evidence" value="ECO:0007669"/>
    <property type="project" value="UniProtKB-ARBA"/>
</dbReference>
<reference evidence="13" key="2">
    <citation type="submission" date="2020-04" db="EMBL/GenBank/DDBJ databases">
        <title>Genome analysis and biological profiling of marine Cellulosimicrobium funkei MOSEL-ME6.</title>
        <authorList>
            <person name="Tanveer F."/>
            <person name="Xie Y."/>
            <person name="Shinwari Z.K."/>
        </authorList>
    </citation>
    <scope>NUCLEOTIDE SEQUENCE [LARGE SCALE GENOMIC DNA]</scope>
    <source>
        <strain evidence="13">MOSEL-ME25</strain>
    </source>
</reference>
<accession>A0A265E6M9</accession>
<dbReference type="PANTHER" id="PTHR48107:SF16">
    <property type="entry name" value="NADPH-DEPENDENT ALDEHYDE REDUCTASE 1, CHLOROPLASTIC"/>
    <property type="match status" value="1"/>
</dbReference>
<dbReference type="Gene3D" id="3.40.50.720">
    <property type="entry name" value="NAD(P)-binding Rossmann-like Domain"/>
    <property type="match status" value="1"/>
</dbReference>
<sequence>MNEQNKHEKIDEKIEGYTLERQPGIEGEMDPKPIFEDDEYKGSGKLKDKVAIITGGDSGIGRAVAVAYAKEGANMVIAYLDEHDDANKTKEIVESYGVKCETYAFDVKKKAECEKLVKFTIDNFGKLNVLVNHAGVQYPTEDFLDIGEDQIRETFETNIYGIIFMSQAALPYLDKGDAIVNTTSVTAYRGSPGLIEYSATNGAITSFTRSLAGNLASKGIRVNGVAPGPIYTPLIPATFDAEKVEQHGGETPLGRRGQPSELAPSYVMLASNDSSYMTGQIIHVNGGDFMTT</sequence>
<keyword evidence="13" id="KW-1185">Reference proteome</keyword>
<evidence type="ECO:0000256" key="9">
    <source>
        <dbReference type="SAM" id="MobiDB-lite"/>
    </source>
</evidence>
<evidence type="ECO:0000313" key="12">
    <source>
        <dbReference type="Proteomes" id="UP000216682"/>
    </source>
</evidence>
<evidence type="ECO:0000256" key="2">
    <source>
        <dbReference type="ARBA" id="ARBA00006484"/>
    </source>
</evidence>
<keyword evidence="5" id="KW-0560">Oxidoreductase</keyword>
<dbReference type="EMBL" id="NPEZ01000003">
    <property type="protein sequence ID" value="OZT77244.1"/>
    <property type="molecule type" value="Genomic_DNA"/>
</dbReference>
<reference evidence="10 13" key="4">
    <citation type="submission" date="2022-12" db="EMBL/GenBank/DDBJ databases">
        <title>Genome analysis and biological profiling of marine Salinicoccus roseus MOSEL-ME25.</title>
        <authorList>
            <person name="Mirza F.T."/>
            <person name="Xie Y."/>
            <person name="Shinwari Z.K."/>
        </authorList>
    </citation>
    <scope>NUCLEOTIDE SEQUENCE [LARGE SCALE GENOMIC DNA]</scope>
    <source>
        <strain evidence="10 13">MOSEL-ME25</strain>
    </source>
</reference>
<dbReference type="PANTHER" id="PTHR48107">
    <property type="entry name" value="NADPH-DEPENDENT ALDEHYDE REDUCTASE-LIKE PROTEIN, CHLOROPLASTIC-RELATED"/>
    <property type="match status" value="1"/>
</dbReference>
<dbReference type="InterPro" id="IPR002347">
    <property type="entry name" value="SDR_fam"/>
</dbReference>
<evidence type="ECO:0000313" key="13">
    <source>
        <dbReference type="Proteomes" id="UP000527860"/>
    </source>
</evidence>
<dbReference type="PRINTS" id="PR00080">
    <property type="entry name" value="SDRFAMILY"/>
</dbReference>
<dbReference type="SUPFAM" id="SSF51735">
    <property type="entry name" value="NAD(P)-binding Rossmann-fold domains"/>
    <property type="match status" value="1"/>
</dbReference>
<comment type="similarity">
    <text evidence="2">Belongs to the short-chain dehydrogenases/reductases (SDR) family.</text>
</comment>
<dbReference type="EC" id="1.1.1.304" evidence="3"/>
<reference evidence="10" key="3">
    <citation type="submission" date="2020-04" db="EMBL/GenBank/DDBJ databases">
        <authorList>
            <person name="Tanveer F."/>
            <person name="Xie Y."/>
            <person name="Shinwari Z.K."/>
        </authorList>
    </citation>
    <scope>NUCLEOTIDE SEQUENCE</scope>
    <source>
        <strain evidence="10">MOSEL-ME25</strain>
    </source>
</reference>
<evidence type="ECO:0000256" key="5">
    <source>
        <dbReference type="ARBA" id="ARBA00023002"/>
    </source>
</evidence>
<evidence type="ECO:0000256" key="6">
    <source>
        <dbReference type="ARBA" id="ARBA00029989"/>
    </source>
</evidence>
<dbReference type="EMBL" id="JABEVU030000001">
    <property type="protein sequence ID" value="MDB0579819.1"/>
    <property type="molecule type" value="Genomic_DNA"/>
</dbReference>
<evidence type="ECO:0000256" key="1">
    <source>
        <dbReference type="ARBA" id="ARBA00003200"/>
    </source>
</evidence>
<dbReference type="Proteomes" id="UP000527860">
    <property type="component" value="Unassembled WGS sequence"/>
</dbReference>
<reference evidence="11 12" key="1">
    <citation type="submission" date="2017-07" db="EMBL/GenBank/DDBJ databases">
        <title>Shotgun whole genome sequences of three halophilic bacterial isolates.</title>
        <authorList>
            <person name="Pozzo T."/>
            <person name="Higdon S.M."/>
            <person name="Quillaguaman J."/>
        </authorList>
    </citation>
    <scope>NUCLEOTIDE SEQUENCE [LARGE SCALE GENOMIC DNA]</scope>
    <source>
        <strain evidence="11 12">BU-1</strain>
    </source>
</reference>
<dbReference type="Pfam" id="PF13561">
    <property type="entry name" value="adh_short_C2"/>
    <property type="match status" value="1"/>
</dbReference>
<dbReference type="RefSeq" id="WP_052443641.1">
    <property type="nucleotide sequence ID" value="NZ_BMCA01000001.1"/>
</dbReference>
<dbReference type="OrthoDB" id="9803333at2"/>
<comment type="function">
    <text evidence="1">Catalyzes the irreversible reduction of 2,3-butanediol to (S)-acetoin in the presence of NADH.</text>
</comment>
<dbReference type="GO" id="GO:0052588">
    <property type="term" value="F:diacetyl reductase ((S)-acetoin forming) (NAD+) activity"/>
    <property type="evidence" value="ECO:0007669"/>
    <property type="project" value="UniProtKB-EC"/>
</dbReference>
<evidence type="ECO:0000313" key="11">
    <source>
        <dbReference type="EMBL" id="OZT77244.1"/>
    </source>
</evidence>
<feature type="compositionally biased region" description="Basic and acidic residues" evidence="9">
    <location>
        <begin position="1"/>
        <end position="15"/>
    </location>
</feature>
<feature type="region of interest" description="Disordered" evidence="9">
    <location>
        <begin position="1"/>
        <end position="33"/>
    </location>
</feature>
<dbReference type="PRINTS" id="PR00081">
    <property type="entry name" value="GDHRDH"/>
</dbReference>
<gene>
    <name evidence="11" type="ORF">CFN03_09235</name>
    <name evidence="10" type="ORF">F7P68_0004685</name>
</gene>
<dbReference type="AlphaFoldDB" id="A0A265E6M9"/>